<evidence type="ECO:0000313" key="2">
    <source>
        <dbReference type="Proteomes" id="UP000291343"/>
    </source>
</evidence>
<keyword evidence="2" id="KW-1185">Reference proteome</keyword>
<gene>
    <name evidence="1" type="ORF">LSTR_LSTR016862</name>
</gene>
<dbReference type="Gene3D" id="1.20.58.60">
    <property type="match status" value="1"/>
</dbReference>
<comment type="caution">
    <text evidence="1">The sequence shown here is derived from an EMBL/GenBank/DDBJ whole genome shotgun (WGS) entry which is preliminary data.</text>
</comment>
<dbReference type="SUPFAM" id="SSF46966">
    <property type="entry name" value="Spectrin repeat"/>
    <property type="match status" value="1"/>
</dbReference>
<organism evidence="1 2">
    <name type="scientific">Laodelphax striatellus</name>
    <name type="common">Small brown planthopper</name>
    <name type="synonym">Delphax striatella</name>
    <dbReference type="NCBI Taxonomy" id="195883"/>
    <lineage>
        <taxon>Eukaryota</taxon>
        <taxon>Metazoa</taxon>
        <taxon>Ecdysozoa</taxon>
        <taxon>Arthropoda</taxon>
        <taxon>Hexapoda</taxon>
        <taxon>Insecta</taxon>
        <taxon>Pterygota</taxon>
        <taxon>Neoptera</taxon>
        <taxon>Paraneoptera</taxon>
        <taxon>Hemiptera</taxon>
        <taxon>Auchenorrhyncha</taxon>
        <taxon>Fulgoroidea</taxon>
        <taxon>Delphacidae</taxon>
        <taxon>Criomorphinae</taxon>
        <taxon>Laodelphax</taxon>
    </lineage>
</organism>
<dbReference type="InParanoid" id="A0A482X0G7"/>
<sequence>MIQYDLLDFQVLRESTQHNDDTTAIRERTEDLRETMETVSALSSDRLGALEQALALAEHFGETHAGLSAWLDDTERHVAMLALPALRPDLIAAQQDKHELLVHAVNEQRPLVDKLNKTGEALIK</sequence>
<evidence type="ECO:0000313" key="1">
    <source>
        <dbReference type="EMBL" id="RZF39294.1"/>
    </source>
</evidence>
<name>A0A482X0G7_LAOST</name>
<accession>A0A482X0G7</accession>
<protein>
    <submittedName>
        <fullName evidence="1">Uncharacterized protein</fullName>
    </submittedName>
</protein>
<dbReference type="SMR" id="A0A482X0G7"/>
<dbReference type="Proteomes" id="UP000291343">
    <property type="component" value="Unassembled WGS sequence"/>
</dbReference>
<dbReference type="AlphaFoldDB" id="A0A482X0G7"/>
<reference evidence="1 2" key="1">
    <citation type="journal article" date="2017" name="Gigascience">
        <title>Genome sequence of the small brown planthopper, Laodelphax striatellus.</title>
        <authorList>
            <person name="Zhu J."/>
            <person name="Jiang F."/>
            <person name="Wang X."/>
            <person name="Yang P."/>
            <person name="Bao Y."/>
            <person name="Zhao W."/>
            <person name="Wang W."/>
            <person name="Lu H."/>
            <person name="Wang Q."/>
            <person name="Cui N."/>
            <person name="Li J."/>
            <person name="Chen X."/>
            <person name="Luo L."/>
            <person name="Yu J."/>
            <person name="Kang L."/>
            <person name="Cui F."/>
        </authorList>
    </citation>
    <scope>NUCLEOTIDE SEQUENCE [LARGE SCALE GENOMIC DNA]</scope>
    <source>
        <strain evidence="1">Lst14</strain>
    </source>
</reference>
<dbReference type="STRING" id="195883.A0A482X0G7"/>
<dbReference type="OrthoDB" id="2250192at2759"/>
<dbReference type="EMBL" id="QKKF02020004">
    <property type="protein sequence ID" value="RZF39294.1"/>
    <property type="molecule type" value="Genomic_DNA"/>
</dbReference>
<proteinExistence type="predicted"/>